<keyword evidence="5 6" id="KW-0472">Membrane</keyword>
<dbReference type="AlphaFoldDB" id="A0A368JGY6"/>
<keyword evidence="2" id="KW-1003">Cell membrane</keyword>
<feature type="domain" description="MacB-like periplasmic core" evidence="8">
    <location>
        <begin position="437"/>
        <end position="604"/>
    </location>
</feature>
<feature type="transmembrane region" description="Helical" evidence="6">
    <location>
        <begin position="284"/>
        <end position="306"/>
    </location>
</feature>
<name>A0A368JGY6_9BACT</name>
<keyword evidence="4 6" id="KW-1133">Transmembrane helix</keyword>
<protein>
    <submittedName>
        <fullName evidence="9">ABC transporter permease</fullName>
    </submittedName>
</protein>
<dbReference type="InterPro" id="IPR025857">
    <property type="entry name" value="MacB_PCD"/>
</dbReference>
<evidence type="ECO:0000256" key="4">
    <source>
        <dbReference type="ARBA" id="ARBA00022989"/>
    </source>
</evidence>
<gene>
    <name evidence="9" type="ORF">DUE52_30155</name>
</gene>
<comment type="caution">
    <text evidence="9">The sequence shown here is derived from an EMBL/GenBank/DDBJ whole genome shotgun (WGS) entry which is preliminary data.</text>
</comment>
<evidence type="ECO:0000256" key="6">
    <source>
        <dbReference type="SAM" id="Phobius"/>
    </source>
</evidence>
<dbReference type="EMBL" id="QOWE01000035">
    <property type="protein sequence ID" value="RCR65813.1"/>
    <property type="molecule type" value="Genomic_DNA"/>
</dbReference>
<dbReference type="RefSeq" id="WP_114409864.1">
    <property type="nucleotide sequence ID" value="NZ_QOWE01000035.1"/>
</dbReference>
<evidence type="ECO:0000259" key="8">
    <source>
        <dbReference type="Pfam" id="PF12704"/>
    </source>
</evidence>
<evidence type="ECO:0000256" key="1">
    <source>
        <dbReference type="ARBA" id="ARBA00004651"/>
    </source>
</evidence>
<dbReference type="GO" id="GO:0005886">
    <property type="term" value="C:plasma membrane"/>
    <property type="evidence" value="ECO:0007669"/>
    <property type="project" value="UniProtKB-SubCell"/>
</dbReference>
<dbReference type="PANTHER" id="PTHR30572">
    <property type="entry name" value="MEMBRANE COMPONENT OF TRANSPORTER-RELATED"/>
    <property type="match status" value="1"/>
</dbReference>
<evidence type="ECO:0000256" key="5">
    <source>
        <dbReference type="ARBA" id="ARBA00023136"/>
    </source>
</evidence>
<feature type="transmembrane region" description="Helical" evidence="6">
    <location>
        <begin position="381"/>
        <end position="405"/>
    </location>
</feature>
<feature type="transmembrane region" description="Helical" evidence="6">
    <location>
        <begin position="734"/>
        <end position="751"/>
    </location>
</feature>
<proteinExistence type="predicted"/>
<feature type="transmembrane region" description="Helical" evidence="6">
    <location>
        <begin position="21"/>
        <end position="43"/>
    </location>
</feature>
<feature type="transmembrane region" description="Helical" evidence="6">
    <location>
        <begin position="340"/>
        <end position="361"/>
    </location>
</feature>
<dbReference type="Pfam" id="PF02687">
    <property type="entry name" value="FtsX"/>
    <property type="match status" value="2"/>
</dbReference>
<evidence type="ECO:0000256" key="3">
    <source>
        <dbReference type="ARBA" id="ARBA00022692"/>
    </source>
</evidence>
<organism evidence="9 10">
    <name type="scientific">Larkinella punicea</name>
    <dbReference type="NCBI Taxonomy" id="2315727"/>
    <lineage>
        <taxon>Bacteria</taxon>
        <taxon>Pseudomonadati</taxon>
        <taxon>Bacteroidota</taxon>
        <taxon>Cytophagia</taxon>
        <taxon>Cytophagales</taxon>
        <taxon>Spirosomataceae</taxon>
        <taxon>Larkinella</taxon>
    </lineage>
</organism>
<comment type="subcellular location">
    <subcellularLocation>
        <location evidence="1">Cell membrane</location>
        <topology evidence="1">Multi-pass membrane protein</topology>
    </subcellularLocation>
</comment>
<dbReference type="PANTHER" id="PTHR30572:SF18">
    <property type="entry name" value="ABC-TYPE MACROLIDE FAMILY EXPORT SYSTEM PERMEASE COMPONENT 2"/>
    <property type="match status" value="1"/>
</dbReference>
<feature type="transmembrane region" description="Helical" evidence="6">
    <location>
        <begin position="679"/>
        <end position="699"/>
    </location>
</feature>
<dbReference type="GO" id="GO:0022857">
    <property type="term" value="F:transmembrane transporter activity"/>
    <property type="evidence" value="ECO:0007669"/>
    <property type="project" value="TreeGrafter"/>
</dbReference>
<dbReference type="InterPro" id="IPR050250">
    <property type="entry name" value="Macrolide_Exporter_MacB"/>
</dbReference>
<accession>A0A368JGY6</accession>
<evidence type="ECO:0000256" key="2">
    <source>
        <dbReference type="ARBA" id="ARBA00022475"/>
    </source>
</evidence>
<feature type="transmembrane region" description="Helical" evidence="6">
    <location>
        <begin position="763"/>
        <end position="785"/>
    </location>
</feature>
<dbReference type="Proteomes" id="UP000253383">
    <property type="component" value="Unassembled WGS sequence"/>
</dbReference>
<dbReference type="InterPro" id="IPR003838">
    <property type="entry name" value="ABC3_permease_C"/>
</dbReference>
<dbReference type="PROSITE" id="PS51257">
    <property type="entry name" value="PROKAR_LIPOPROTEIN"/>
    <property type="match status" value="1"/>
</dbReference>
<feature type="domain" description="ABC3 transporter permease C-terminal" evidence="7">
    <location>
        <begin position="290"/>
        <end position="407"/>
    </location>
</feature>
<evidence type="ECO:0000313" key="10">
    <source>
        <dbReference type="Proteomes" id="UP000253383"/>
    </source>
</evidence>
<feature type="domain" description="MacB-like periplasmic core" evidence="8">
    <location>
        <begin position="20"/>
        <end position="237"/>
    </location>
</feature>
<evidence type="ECO:0000259" key="7">
    <source>
        <dbReference type="Pfam" id="PF02687"/>
    </source>
</evidence>
<feature type="transmembrane region" description="Helical" evidence="6">
    <location>
        <begin position="426"/>
        <end position="447"/>
    </location>
</feature>
<keyword evidence="3 6" id="KW-0812">Transmembrane</keyword>
<feature type="domain" description="ABC3 transporter permease C-terminal" evidence="7">
    <location>
        <begin position="682"/>
        <end position="792"/>
    </location>
</feature>
<dbReference type="OrthoDB" id="5933722at2"/>
<sequence length="802" mass="89656">MLQNYLKIAWRNLWKNKVFSAINIIGLAIGMAACILIMLFVTYETSFDGIHKKNIYRLDEVQKFPGMVAPQNVALSMFPMGPTLTQEYPEIRSFVRVRPNKEVRLTYGDKKIVMPQMLWADSSFLQLFDYKLLQGDAKTILKSPNSVVLTEESAVKFFGNENPIGKTLVRYDSDTISFKVTGILENTPKNSHLQFDGLFSFNSFVKADAMNNWGGNWLVTYLELANNADIAALEKKFPAFLKRHMNGEGWKYYELFLQPLNEVHDNSMAITHDYLNFQKFDKNYTYIFLVIAVIVLLIACINFMNLSTAKSSGRAKEVGIRKSVGAERTQLAAQFIGESILLSSIALVFAVLLVKLCLPFVTELSQRELDLALFSNPLILLAFTAFAILIGVISGSYPAFFLSSYQPTKVLKGSLEIGKNKGSFRNMLVIGQFTGAVFLIIATAFVVKQLRFMQERDPGFSRDQVMVIPLNSTTQPKYDAIKQELLSNSLITAVTGSQQRLGNNLHQTGVKFHGDGPVRDLATSQVIVDPDYLTLYKIPIIAGRNFLKDSKTDNGRAYIINETLAKELLKEQPKATMQSLIGRNFGFSGMDSLGRIVGISKDFNFNSLHHKIETLCIFDQKDWGYSELSIRISGKNAPEAIAYAKSVWAKLAPDQPFDYSFLDEHFAELYRADGQVSEIVGILASLAIIISCLGLFGLASFSAERRIKEIGIRKVLGASVAGIIALLSRDFLKLVFIAILIASPIAWYAIHQWLQDFAYRINIDWWVFVLAGALAVLIALLTVSFQSVKAALTNPVKSLKSE</sequence>
<evidence type="ECO:0000313" key="9">
    <source>
        <dbReference type="EMBL" id="RCR65813.1"/>
    </source>
</evidence>
<keyword evidence="10" id="KW-1185">Reference proteome</keyword>
<reference evidence="9 10" key="1">
    <citation type="submission" date="2018-07" db="EMBL/GenBank/DDBJ databases">
        <title>Genome analysis of Larkinella rosea.</title>
        <authorList>
            <person name="Zhou Z."/>
            <person name="Wang G."/>
        </authorList>
    </citation>
    <scope>NUCLEOTIDE SEQUENCE [LARGE SCALE GENOMIC DNA]</scope>
    <source>
        <strain evidence="10">zzj9</strain>
    </source>
</reference>
<dbReference type="Pfam" id="PF12704">
    <property type="entry name" value="MacB_PCD"/>
    <property type="match status" value="2"/>
</dbReference>